<proteinExistence type="predicted"/>
<organism evidence="2">
    <name type="scientific">Arabidopsis lyrata subsp. lyrata</name>
    <name type="common">Lyre-leaved rock-cress</name>
    <dbReference type="NCBI Taxonomy" id="81972"/>
    <lineage>
        <taxon>Eukaryota</taxon>
        <taxon>Viridiplantae</taxon>
        <taxon>Streptophyta</taxon>
        <taxon>Embryophyta</taxon>
        <taxon>Tracheophyta</taxon>
        <taxon>Spermatophyta</taxon>
        <taxon>Magnoliopsida</taxon>
        <taxon>eudicotyledons</taxon>
        <taxon>Gunneridae</taxon>
        <taxon>Pentapetalae</taxon>
        <taxon>rosids</taxon>
        <taxon>malvids</taxon>
        <taxon>Brassicales</taxon>
        <taxon>Brassicaceae</taxon>
        <taxon>Camelineae</taxon>
        <taxon>Arabidopsis</taxon>
    </lineage>
</organism>
<dbReference type="AlphaFoldDB" id="D7MP78"/>
<protein>
    <submittedName>
        <fullName evidence="1">Predicted protein</fullName>
    </submittedName>
</protein>
<evidence type="ECO:0000313" key="1">
    <source>
        <dbReference type="EMBL" id="EFH39922.1"/>
    </source>
</evidence>
<gene>
    <name evidence="1" type="ORF">ARALYDRAFT_356760</name>
</gene>
<reference evidence="2" key="1">
    <citation type="journal article" date="2011" name="Nat. Genet.">
        <title>The Arabidopsis lyrata genome sequence and the basis of rapid genome size change.</title>
        <authorList>
            <person name="Hu T.T."/>
            <person name="Pattyn P."/>
            <person name="Bakker E.G."/>
            <person name="Cao J."/>
            <person name="Cheng J.-F."/>
            <person name="Clark R.M."/>
            <person name="Fahlgren N."/>
            <person name="Fawcett J.A."/>
            <person name="Grimwood J."/>
            <person name="Gundlach H."/>
            <person name="Haberer G."/>
            <person name="Hollister J.D."/>
            <person name="Ossowski S."/>
            <person name="Ottilar R.P."/>
            <person name="Salamov A.A."/>
            <person name="Schneeberger K."/>
            <person name="Spannagl M."/>
            <person name="Wang X."/>
            <person name="Yang L."/>
            <person name="Nasrallah M.E."/>
            <person name="Bergelson J."/>
            <person name="Carrington J.C."/>
            <person name="Gaut B.S."/>
            <person name="Schmutz J."/>
            <person name="Mayer K.F.X."/>
            <person name="Van de Peer Y."/>
            <person name="Grigoriev I.V."/>
            <person name="Nordborg M."/>
            <person name="Weigel D."/>
            <person name="Guo Y.-L."/>
        </authorList>
    </citation>
    <scope>NUCLEOTIDE SEQUENCE [LARGE SCALE GENOMIC DNA]</scope>
    <source>
        <strain evidence="2">cv. MN47</strain>
    </source>
</reference>
<dbReference type="Proteomes" id="UP000008694">
    <property type="component" value="Unassembled WGS sequence"/>
</dbReference>
<dbReference type="EMBL" id="GL348720">
    <property type="protein sequence ID" value="EFH39922.1"/>
    <property type="molecule type" value="Genomic_DNA"/>
</dbReference>
<accession>D7MP78</accession>
<sequence>MPGGSGLCTSKVCSADSYLVLCIFKCFTLWNFLCSPSEEARLTRTQKEEYPPDPFYKQSWNYMNHVFSVATFTYESLTELSTTISSGATPIMICASRVLNIACVRSSQAVSKSTNGFSIIATQFNTRGS</sequence>
<evidence type="ECO:0000313" key="2">
    <source>
        <dbReference type="Proteomes" id="UP000008694"/>
    </source>
</evidence>
<dbReference type="HOGENOM" id="CLU_1951724_0_0_1"/>
<name>D7MP78_ARALL</name>
<dbReference type="Gramene" id="fgenesh1_pg.C_scaffold_8000547">
    <property type="protein sequence ID" value="fgenesh1_pg.C_scaffold_8000547"/>
    <property type="gene ID" value="fgenesh1_pg.C_scaffold_8000547"/>
</dbReference>
<keyword evidence="2" id="KW-1185">Reference proteome</keyword>